<organism evidence="1 2">
    <name type="scientific">Smittium angustum</name>
    <dbReference type="NCBI Taxonomy" id="133377"/>
    <lineage>
        <taxon>Eukaryota</taxon>
        <taxon>Fungi</taxon>
        <taxon>Fungi incertae sedis</taxon>
        <taxon>Zoopagomycota</taxon>
        <taxon>Kickxellomycotina</taxon>
        <taxon>Harpellomycetes</taxon>
        <taxon>Harpellales</taxon>
        <taxon>Legeriomycetaceae</taxon>
        <taxon>Smittium</taxon>
    </lineage>
</organism>
<sequence length="81" mass="8766">MTDMETAITKMVTRYHTVCTKTAQPLTFLPPVVVTVPCPYPAPYKGYNDGGPPPIVTYVDYNLPSVTSTVVLDPVTTTGTM</sequence>
<comment type="caution">
    <text evidence="1">The sequence shown here is derived from an EMBL/GenBank/DDBJ whole genome shotgun (WGS) entry which is preliminary data.</text>
</comment>
<keyword evidence="2" id="KW-1185">Reference proteome</keyword>
<dbReference type="Proteomes" id="UP000245591">
    <property type="component" value="Unassembled WGS sequence"/>
</dbReference>
<reference evidence="1 2" key="1">
    <citation type="journal article" date="2018" name="MBio">
        <title>Comparative Genomics Reveals the Core Gene Toolbox for the Fungus-Insect Symbiosis.</title>
        <authorList>
            <person name="Wang Y."/>
            <person name="Stata M."/>
            <person name="Wang W."/>
            <person name="Stajich J.E."/>
            <person name="White M.M."/>
            <person name="Moncalvo J.M."/>
        </authorList>
    </citation>
    <scope>NUCLEOTIDE SEQUENCE [LARGE SCALE GENOMIC DNA]</scope>
    <source>
        <strain evidence="1 2">AUS-126-30</strain>
    </source>
</reference>
<protein>
    <submittedName>
        <fullName evidence="1">Uncharacterized protein</fullName>
    </submittedName>
</protein>
<dbReference type="AlphaFoldDB" id="A0A2U1J515"/>
<evidence type="ECO:0000313" key="2">
    <source>
        <dbReference type="Proteomes" id="UP000245591"/>
    </source>
</evidence>
<dbReference type="EMBL" id="MBFU01000355">
    <property type="protein sequence ID" value="PWA00172.1"/>
    <property type="molecule type" value="Genomic_DNA"/>
</dbReference>
<proteinExistence type="predicted"/>
<name>A0A2U1J515_SMIAN</name>
<gene>
    <name evidence="1" type="ORF">BB558_003787</name>
</gene>
<accession>A0A2U1J515</accession>
<evidence type="ECO:0000313" key="1">
    <source>
        <dbReference type="EMBL" id="PWA00172.1"/>
    </source>
</evidence>